<keyword evidence="7" id="KW-0249">Electron transport</keyword>
<keyword evidence="9" id="KW-0560">Oxidoreductase</keyword>
<dbReference type="PANTHER" id="PTHR32361:SF9">
    <property type="entry name" value="FERRIC REDUCTASE TRANSMEMBRANE COMPONENT 3-RELATED"/>
    <property type="match status" value="1"/>
</dbReference>
<keyword evidence="5" id="KW-1003">Cell membrane</keyword>
<evidence type="ECO:0000256" key="3">
    <source>
        <dbReference type="ARBA" id="ARBA00012668"/>
    </source>
</evidence>
<feature type="domain" description="FAD-binding FR-type" evidence="15">
    <location>
        <begin position="285"/>
        <end position="425"/>
    </location>
</feature>
<dbReference type="SFLD" id="SFLDG01168">
    <property type="entry name" value="Ferric_reductase_subgroup_(FRE"/>
    <property type="match status" value="1"/>
</dbReference>
<evidence type="ECO:0000256" key="2">
    <source>
        <dbReference type="ARBA" id="ARBA00006278"/>
    </source>
</evidence>
<dbReference type="Gene3D" id="3.40.50.80">
    <property type="entry name" value="Nucleotide-binding domain of ferredoxin-NADP reductase (FNR) module"/>
    <property type="match status" value="1"/>
</dbReference>
<reference evidence="16 17" key="1">
    <citation type="journal article" date="2016" name="Mol. Biol. Evol.">
        <title>Comparative Genomics of Early-Diverging Mushroom-Forming Fungi Provides Insights into the Origins of Lignocellulose Decay Capabilities.</title>
        <authorList>
            <person name="Nagy L.G."/>
            <person name="Riley R."/>
            <person name="Tritt A."/>
            <person name="Adam C."/>
            <person name="Daum C."/>
            <person name="Floudas D."/>
            <person name="Sun H."/>
            <person name="Yadav J.S."/>
            <person name="Pangilinan J."/>
            <person name="Larsson K.H."/>
            <person name="Matsuura K."/>
            <person name="Barry K."/>
            <person name="Labutti K."/>
            <person name="Kuo R."/>
            <person name="Ohm R.A."/>
            <person name="Bhattacharya S.S."/>
            <person name="Shirouzu T."/>
            <person name="Yoshinaga Y."/>
            <person name="Martin F.M."/>
            <person name="Grigoriev I.V."/>
            <person name="Hibbett D.S."/>
        </authorList>
    </citation>
    <scope>NUCLEOTIDE SEQUENCE [LARGE SCALE GENOMIC DNA]</scope>
    <source>
        <strain evidence="16 17">CBS 109695</strain>
    </source>
</reference>
<comment type="catalytic activity">
    <reaction evidence="13">
        <text>2 a Fe(II)-siderophore + NADP(+) + H(+) = 2 a Fe(III)-siderophore + NADPH</text>
        <dbReference type="Rhea" id="RHEA:28795"/>
        <dbReference type="Rhea" id="RHEA-COMP:11342"/>
        <dbReference type="Rhea" id="RHEA-COMP:11344"/>
        <dbReference type="ChEBI" id="CHEBI:15378"/>
        <dbReference type="ChEBI" id="CHEBI:29033"/>
        <dbReference type="ChEBI" id="CHEBI:29034"/>
        <dbReference type="ChEBI" id="CHEBI:57783"/>
        <dbReference type="ChEBI" id="CHEBI:58349"/>
        <dbReference type="EC" id="1.16.1.9"/>
    </reaction>
</comment>
<evidence type="ECO:0000256" key="10">
    <source>
        <dbReference type="ARBA" id="ARBA00023065"/>
    </source>
</evidence>
<evidence type="ECO:0000256" key="1">
    <source>
        <dbReference type="ARBA" id="ARBA00004651"/>
    </source>
</evidence>
<dbReference type="Pfam" id="PF08030">
    <property type="entry name" value="NAD_binding_6"/>
    <property type="match status" value="1"/>
</dbReference>
<dbReference type="GO" id="GO:0006826">
    <property type="term" value="P:iron ion transport"/>
    <property type="evidence" value="ECO:0007669"/>
    <property type="project" value="TreeGrafter"/>
</dbReference>
<dbReference type="InterPro" id="IPR039261">
    <property type="entry name" value="FNR_nucleotide-bd"/>
</dbReference>
<comment type="similarity">
    <text evidence="2">Belongs to the ferric reductase (FRE) family.</text>
</comment>
<dbReference type="SUPFAM" id="SSF63380">
    <property type="entry name" value="Riboflavin synthase domain-like"/>
    <property type="match status" value="1"/>
</dbReference>
<dbReference type="OrthoDB" id="4494341at2759"/>
<dbReference type="InterPro" id="IPR013121">
    <property type="entry name" value="Fe_red_NAD-bd_6"/>
</dbReference>
<protein>
    <recommendedName>
        <fullName evidence="3">ferric-chelate reductase (NADPH)</fullName>
        <ecNumber evidence="3">1.16.1.9</ecNumber>
    </recommendedName>
</protein>
<proteinExistence type="inferred from homology"/>
<evidence type="ECO:0000313" key="17">
    <source>
        <dbReference type="Proteomes" id="UP000076532"/>
    </source>
</evidence>
<dbReference type="Pfam" id="PF01794">
    <property type="entry name" value="Ferric_reduct"/>
    <property type="match status" value="1"/>
</dbReference>
<feature type="transmembrane region" description="Helical" evidence="14">
    <location>
        <begin position="248"/>
        <end position="267"/>
    </location>
</feature>
<dbReference type="InterPro" id="IPR013112">
    <property type="entry name" value="FAD-bd_8"/>
</dbReference>
<gene>
    <name evidence="16" type="ORF">FIBSPDRAFT_935544</name>
</gene>
<evidence type="ECO:0000256" key="4">
    <source>
        <dbReference type="ARBA" id="ARBA00022448"/>
    </source>
</evidence>
<evidence type="ECO:0000256" key="7">
    <source>
        <dbReference type="ARBA" id="ARBA00022982"/>
    </source>
</evidence>
<dbReference type="InterPro" id="IPR017927">
    <property type="entry name" value="FAD-bd_FR_type"/>
</dbReference>
<dbReference type="EMBL" id="KV417611">
    <property type="protein sequence ID" value="KZP14895.1"/>
    <property type="molecule type" value="Genomic_DNA"/>
</dbReference>
<dbReference type="PRINTS" id="PR00466">
    <property type="entry name" value="GP91PHOX"/>
</dbReference>
<evidence type="ECO:0000256" key="11">
    <source>
        <dbReference type="ARBA" id="ARBA00023136"/>
    </source>
</evidence>
<evidence type="ECO:0000256" key="8">
    <source>
        <dbReference type="ARBA" id="ARBA00022989"/>
    </source>
</evidence>
<evidence type="ECO:0000256" key="13">
    <source>
        <dbReference type="ARBA" id="ARBA00048483"/>
    </source>
</evidence>
<feature type="transmembrane region" description="Helical" evidence="14">
    <location>
        <begin position="31"/>
        <end position="52"/>
    </location>
</feature>
<evidence type="ECO:0000256" key="5">
    <source>
        <dbReference type="ARBA" id="ARBA00022475"/>
    </source>
</evidence>
<feature type="transmembrane region" description="Helical" evidence="14">
    <location>
        <begin position="218"/>
        <end position="236"/>
    </location>
</feature>
<dbReference type="InterPro" id="IPR017938">
    <property type="entry name" value="Riboflavin_synthase-like_b-brl"/>
</dbReference>
<keyword evidence="10" id="KW-0406">Ion transport</keyword>
<accession>A0A166DN56</accession>
<keyword evidence="6 14" id="KW-0812">Transmembrane</keyword>
<evidence type="ECO:0000256" key="9">
    <source>
        <dbReference type="ARBA" id="ARBA00023002"/>
    </source>
</evidence>
<keyword evidence="8 14" id="KW-1133">Transmembrane helix</keyword>
<dbReference type="GO" id="GO:0006879">
    <property type="term" value="P:intracellular iron ion homeostasis"/>
    <property type="evidence" value="ECO:0007669"/>
    <property type="project" value="TreeGrafter"/>
</dbReference>
<name>A0A166DN56_9AGAM</name>
<dbReference type="InterPro" id="IPR000778">
    <property type="entry name" value="Cyt_b245_heavy_chain"/>
</dbReference>
<dbReference type="AlphaFoldDB" id="A0A166DN56"/>
<organism evidence="16 17">
    <name type="scientific">Athelia psychrophila</name>
    <dbReference type="NCBI Taxonomy" id="1759441"/>
    <lineage>
        <taxon>Eukaryota</taxon>
        <taxon>Fungi</taxon>
        <taxon>Dikarya</taxon>
        <taxon>Basidiomycota</taxon>
        <taxon>Agaricomycotina</taxon>
        <taxon>Agaricomycetes</taxon>
        <taxon>Agaricomycetidae</taxon>
        <taxon>Atheliales</taxon>
        <taxon>Atheliaceae</taxon>
        <taxon>Athelia</taxon>
    </lineage>
</organism>
<keyword evidence="12" id="KW-0325">Glycoprotein</keyword>
<feature type="transmembrane region" description="Helical" evidence="14">
    <location>
        <begin position="112"/>
        <end position="131"/>
    </location>
</feature>
<dbReference type="InterPro" id="IPR013130">
    <property type="entry name" value="Fe3_Rdtase_TM_dom"/>
</dbReference>
<evidence type="ECO:0000259" key="15">
    <source>
        <dbReference type="PROSITE" id="PS51384"/>
    </source>
</evidence>
<evidence type="ECO:0000256" key="6">
    <source>
        <dbReference type="ARBA" id="ARBA00022692"/>
    </source>
</evidence>
<dbReference type="SUPFAM" id="SSF52343">
    <property type="entry name" value="Ferredoxin reductase-like, C-terminal NADP-linked domain"/>
    <property type="match status" value="1"/>
</dbReference>
<dbReference type="GO" id="GO:0015677">
    <property type="term" value="P:copper ion import"/>
    <property type="evidence" value="ECO:0007669"/>
    <property type="project" value="TreeGrafter"/>
</dbReference>
<dbReference type="CDD" id="cd06186">
    <property type="entry name" value="NOX_Duox_like_FAD_NADP"/>
    <property type="match status" value="1"/>
</dbReference>
<dbReference type="Proteomes" id="UP000076532">
    <property type="component" value="Unassembled WGS sequence"/>
</dbReference>
<keyword evidence="17" id="KW-1185">Reference proteome</keyword>
<dbReference type="Pfam" id="PF08022">
    <property type="entry name" value="FAD_binding_8"/>
    <property type="match status" value="1"/>
</dbReference>
<evidence type="ECO:0000256" key="14">
    <source>
        <dbReference type="SAM" id="Phobius"/>
    </source>
</evidence>
<evidence type="ECO:0000313" key="16">
    <source>
        <dbReference type="EMBL" id="KZP14895.1"/>
    </source>
</evidence>
<dbReference type="GO" id="GO:0052851">
    <property type="term" value="F:ferric-chelate reductase (NADPH) activity"/>
    <property type="evidence" value="ECO:0007669"/>
    <property type="project" value="UniProtKB-EC"/>
</dbReference>
<dbReference type="SFLD" id="SFLDS00052">
    <property type="entry name" value="Ferric_Reductase_Domain"/>
    <property type="match status" value="1"/>
</dbReference>
<dbReference type="InterPro" id="IPR051410">
    <property type="entry name" value="Ferric/Cupric_Reductase"/>
</dbReference>
<dbReference type="GO" id="GO:0005886">
    <property type="term" value="C:plasma membrane"/>
    <property type="evidence" value="ECO:0007669"/>
    <property type="project" value="UniProtKB-SubCell"/>
</dbReference>
<evidence type="ECO:0000256" key="12">
    <source>
        <dbReference type="ARBA" id="ARBA00023180"/>
    </source>
</evidence>
<dbReference type="PANTHER" id="PTHR32361">
    <property type="entry name" value="FERRIC/CUPRIC REDUCTASE TRANSMEMBRANE COMPONENT"/>
    <property type="match status" value="1"/>
</dbReference>
<dbReference type="PROSITE" id="PS51384">
    <property type="entry name" value="FAD_FR"/>
    <property type="match status" value="1"/>
</dbReference>
<dbReference type="EC" id="1.16.1.9" evidence="3"/>
<comment type="subcellular location">
    <subcellularLocation>
        <location evidence="1">Cell membrane</location>
        <topology evidence="1">Multi-pass membrane protein</topology>
    </subcellularLocation>
</comment>
<sequence length="606" mass="66021">MAYSDRVAVDTAKPDPDRAPRVALYTLHIHYLWWSIASFIALVSLLQLTSYLHTKIAGRRRDATGRAQDPEQAGSARGRHLSLSRLPVAIINTYRIIAFRCTVGIGSYTLNLAEVFLTAGYIVMLFGLAFFNTTSVEGQKLNIGYWGNRVGGLAATQFPLITALGTKNNVIGYFTGMSYDKLNYLHRMTARVSFVLIWVHAGSHIAPAPGISAYLGETFIRAALLAVVAFSTLMLVSLRPVRAASYEIFFYAHGALVLILLVGAYVHTSEFKLAYYIWPALLIWGVDRFVRIVRVVAFNHSYFGFHSGSGTMDATAEVLSEHFIRLRMRRPAHFHWSPGQTAYLTLPGVSTLPFEAHPFTIASIDSALVSSDPEKSGDAGASYWKELVFLIQAREGFTRRLKESAMEGKPVKVFVDGPYGTSPDLGKYDTSVLVAGGTGVSYTLPILLDIIERARKGTSNCTKVTFIWAMRDVKHLAWISDTLLKAIQLAPASLKVDVRIFVTGGSITGSFDGESMSSGTESQKKDNISDLLAHSAVTLCEGRPDISTILREEAESTSGRMSVSVCGSQAVASAVRKGVRFGVAGATSIMRGGPSVTLHVESFGYA</sequence>
<keyword evidence="4" id="KW-0813">Transport</keyword>
<dbReference type="STRING" id="436010.A0A166DN56"/>
<feature type="transmembrane region" description="Helical" evidence="14">
    <location>
        <begin position="188"/>
        <end position="206"/>
    </location>
</feature>
<keyword evidence="11 14" id="KW-0472">Membrane</keyword>